<reference evidence="2" key="1">
    <citation type="submission" date="2018-02" db="EMBL/GenBank/DDBJ databases">
        <authorList>
            <person name="Cohen D.B."/>
            <person name="Kent A.D."/>
        </authorList>
    </citation>
    <scope>NUCLEOTIDE SEQUENCE [LARGE SCALE GENOMIC DNA]</scope>
</reference>
<protein>
    <submittedName>
        <fullName evidence="1">Uncharacterized protein</fullName>
    </submittedName>
</protein>
<dbReference type="EMBL" id="MG983742">
    <property type="protein sequence ID" value="AVO23076.1"/>
    <property type="molecule type" value="Genomic_DNA"/>
</dbReference>
<proteinExistence type="predicted"/>
<sequence>MNTTQQLTKRFNLLFVVHIQTYECGRKLFTAEEGGKPSLVTVDSEGWVLIKNNDSAWWDVLGNLEGRMR</sequence>
<evidence type="ECO:0000313" key="1">
    <source>
        <dbReference type="EMBL" id="AVO23076.1"/>
    </source>
</evidence>
<accession>A0A2P1JUP3</accession>
<keyword evidence="2" id="KW-1185">Reference proteome</keyword>
<dbReference type="Proteomes" id="UP000241367">
    <property type="component" value="Segment"/>
</dbReference>
<organism evidence="1 2">
    <name type="scientific">Bacillus phage Anath</name>
    <dbReference type="NCBI Taxonomy" id="2108114"/>
    <lineage>
        <taxon>Viruses</taxon>
        <taxon>Duplodnaviria</taxon>
        <taxon>Heunggongvirae</taxon>
        <taxon>Uroviricota</taxon>
        <taxon>Caudoviricetes</taxon>
        <taxon>Ehrlichviridae</taxon>
        <taxon>Anathvirus</taxon>
        <taxon>Anathvirus anath</taxon>
    </lineage>
</organism>
<evidence type="ECO:0000313" key="2">
    <source>
        <dbReference type="Proteomes" id="UP000241367"/>
    </source>
</evidence>
<name>A0A2P1JUP3_9CAUD</name>